<feature type="region of interest" description="Disordered" evidence="4">
    <location>
        <begin position="318"/>
        <end position="339"/>
    </location>
</feature>
<dbReference type="PROSITE" id="PS00041">
    <property type="entry name" value="HTH_ARAC_FAMILY_1"/>
    <property type="match status" value="1"/>
</dbReference>
<keyword evidence="2 6" id="KW-0238">DNA-binding</keyword>
<evidence type="ECO:0000256" key="2">
    <source>
        <dbReference type="ARBA" id="ARBA00023125"/>
    </source>
</evidence>
<evidence type="ECO:0000313" key="6">
    <source>
        <dbReference type="EMBL" id="MDQ0315095.1"/>
    </source>
</evidence>
<keyword evidence="3" id="KW-0804">Transcription</keyword>
<organism evidence="6 7">
    <name type="scientific">Amorphus orientalis</name>
    <dbReference type="NCBI Taxonomy" id="649198"/>
    <lineage>
        <taxon>Bacteria</taxon>
        <taxon>Pseudomonadati</taxon>
        <taxon>Pseudomonadota</taxon>
        <taxon>Alphaproteobacteria</taxon>
        <taxon>Hyphomicrobiales</taxon>
        <taxon>Amorphaceae</taxon>
        <taxon>Amorphus</taxon>
    </lineage>
</organism>
<dbReference type="Gene3D" id="1.10.10.60">
    <property type="entry name" value="Homeodomain-like"/>
    <property type="match status" value="1"/>
</dbReference>
<dbReference type="Pfam" id="PF12625">
    <property type="entry name" value="Arabinose_bd"/>
    <property type="match status" value="1"/>
</dbReference>
<reference evidence="6" key="1">
    <citation type="submission" date="2023-07" db="EMBL/GenBank/DDBJ databases">
        <title>Genomic Encyclopedia of Type Strains, Phase IV (KMG-IV): sequencing the most valuable type-strain genomes for metagenomic binning, comparative biology and taxonomic classification.</title>
        <authorList>
            <person name="Goeker M."/>
        </authorList>
    </citation>
    <scope>NUCLEOTIDE SEQUENCE</scope>
    <source>
        <strain evidence="6">DSM 21202</strain>
    </source>
</reference>
<evidence type="ECO:0000256" key="3">
    <source>
        <dbReference type="ARBA" id="ARBA00023163"/>
    </source>
</evidence>
<sequence>MTAGVLDTPTISSAPLSLIADGLEANSIDAGRAFAEHGLTRTASADGVIPLSRFAGLLQTAASAADPSPRIWLTGRAIAAPSLGSLFADHRSEPRLGGLLSGIIAELNAIQTGSDFSLGVDADVCTVSYRIVDPSIWPRSRDAEFTLGFFEGVIEAACGLRSGFLDAIAFEHGRDSRGEIARHAGLPPIFEEPTNYLAFPVGLLDAPIVIEPDPKPTAAWAASPPISRAPVGDEVALAIYRRVGQGAVSQERIAEDCGMSERSLRRLLREDGVSFRDLLDRARIAYAQWALAATDLPVSEIANRAGYADQSAFSRAFRRRTGRTPSTFRPAGPAARPHD</sequence>
<dbReference type="GO" id="GO:0005829">
    <property type="term" value="C:cytosol"/>
    <property type="evidence" value="ECO:0007669"/>
    <property type="project" value="TreeGrafter"/>
</dbReference>
<dbReference type="PANTHER" id="PTHR47894">
    <property type="entry name" value="HTH-TYPE TRANSCRIPTIONAL REGULATOR GADX"/>
    <property type="match status" value="1"/>
</dbReference>
<evidence type="ECO:0000256" key="4">
    <source>
        <dbReference type="SAM" id="MobiDB-lite"/>
    </source>
</evidence>
<dbReference type="InterPro" id="IPR009057">
    <property type="entry name" value="Homeodomain-like_sf"/>
</dbReference>
<dbReference type="GO" id="GO:0000976">
    <property type="term" value="F:transcription cis-regulatory region binding"/>
    <property type="evidence" value="ECO:0007669"/>
    <property type="project" value="TreeGrafter"/>
</dbReference>
<comment type="caution">
    <text evidence="6">The sequence shown here is derived from an EMBL/GenBank/DDBJ whole genome shotgun (WGS) entry which is preliminary data.</text>
</comment>
<dbReference type="Proteomes" id="UP001229244">
    <property type="component" value="Unassembled WGS sequence"/>
</dbReference>
<keyword evidence="1" id="KW-0805">Transcription regulation</keyword>
<accession>A0AAE3VNA2</accession>
<dbReference type="SMART" id="SM00342">
    <property type="entry name" value="HTH_ARAC"/>
    <property type="match status" value="1"/>
</dbReference>
<evidence type="ECO:0000313" key="7">
    <source>
        <dbReference type="Proteomes" id="UP001229244"/>
    </source>
</evidence>
<dbReference type="PRINTS" id="PR00032">
    <property type="entry name" value="HTHARAC"/>
</dbReference>
<dbReference type="InterPro" id="IPR018062">
    <property type="entry name" value="HTH_AraC-typ_CS"/>
</dbReference>
<dbReference type="InterPro" id="IPR020449">
    <property type="entry name" value="Tscrpt_reg_AraC-type_HTH"/>
</dbReference>
<dbReference type="RefSeq" id="WP_306884888.1">
    <property type="nucleotide sequence ID" value="NZ_JAUSUL010000001.1"/>
</dbReference>
<protein>
    <submittedName>
        <fullName evidence="6">AraC-like DNA-binding protein</fullName>
    </submittedName>
</protein>
<proteinExistence type="predicted"/>
<dbReference type="InterPro" id="IPR032687">
    <property type="entry name" value="AraC-type_N"/>
</dbReference>
<dbReference type="AlphaFoldDB" id="A0AAE3VNA2"/>
<dbReference type="PANTHER" id="PTHR47894:SF1">
    <property type="entry name" value="HTH-TYPE TRANSCRIPTIONAL REGULATOR VQSM"/>
    <property type="match status" value="1"/>
</dbReference>
<evidence type="ECO:0000256" key="1">
    <source>
        <dbReference type="ARBA" id="ARBA00023015"/>
    </source>
</evidence>
<dbReference type="SUPFAM" id="SSF46689">
    <property type="entry name" value="Homeodomain-like"/>
    <property type="match status" value="1"/>
</dbReference>
<dbReference type="PROSITE" id="PS01124">
    <property type="entry name" value="HTH_ARAC_FAMILY_2"/>
    <property type="match status" value="1"/>
</dbReference>
<name>A0AAE3VNA2_9HYPH</name>
<gene>
    <name evidence="6" type="ORF">J2S73_001532</name>
</gene>
<evidence type="ECO:0000259" key="5">
    <source>
        <dbReference type="PROSITE" id="PS01124"/>
    </source>
</evidence>
<keyword evidence="7" id="KW-1185">Reference proteome</keyword>
<dbReference type="GO" id="GO:0003700">
    <property type="term" value="F:DNA-binding transcription factor activity"/>
    <property type="evidence" value="ECO:0007669"/>
    <property type="project" value="InterPro"/>
</dbReference>
<dbReference type="EMBL" id="JAUSUL010000001">
    <property type="protein sequence ID" value="MDQ0315095.1"/>
    <property type="molecule type" value="Genomic_DNA"/>
</dbReference>
<dbReference type="InterPro" id="IPR018060">
    <property type="entry name" value="HTH_AraC"/>
</dbReference>
<dbReference type="Pfam" id="PF12833">
    <property type="entry name" value="HTH_18"/>
    <property type="match status" value="1"/>
</dbReference>
<feature type="domain" description="HTH araC/xylS-type" evidence="5">
    <location>
        <begin position="233"/>
        <end position="331"/>
    </location>
</feature>